<dbReference type="AlphaFoldDB" id="A0A5K7S8M0"/>
<dbReference type="InterPro" id="IPR005094">
    <property type="entry name" value="Endonuclease_MobA/VirD2"/>
</dbReference>
<evidence type="ECO:0000313" key="3">
    <source>
        <dbReference type="EMBL" id="BBE17809.1"/>
    </source>
</evidence>
<dbReference type="KEGG" id="anf:AQPE_1966"/>
<keyword evidence="4" id="KW-1185">Reference proteome</keyword>
<accession>A0A5K7S8M0</accession>
<name>A0A5K7S8M0_9BACT</name>
<dbReference type="Pfam" id="PF03432">
    <property type="entry name" value="Relaxase"/>
    <property type="match status" value="1"/>
</dbReference>
<evidence type="ECO:0000256" key="1">
    <source>
        <dbReference type="SAM" id="MobiDB-lite"/>
    </source>
</evidence>
<proteinExistence type="predicted"/>
<reference evidence="3" key="1">
    <citation type="journal article" date="2020" name="Int. J. Syst. Evol. Microbiol.">
        <title>Aquipluma nitroreducens gen. nov. sp. nov., a novel facultatively anaerobic bacterium isolated from a freshwater lake.</title>
        <authorList>
            <person name="Watanabe M."/>
            <person name="Kojima H."/>
            <person name="Fukui M."/>
        </authorList>
    </citation>
    <scope>NUCLEOTIDE SEQUENCE</scope>
    <source>
        <strain evidence="3">MeG22</strain>
    </source>
</reference>
<organism evidence="3 4">
    <name type="scientific">Aquipluma nitroreducens</name>
    <dbReference type="NCBI Taxonomy" id="2010828"/>
    <lineage>
        <taxon>Bacteria</taxon>
        <taxon>Pseudomonadati</taxon>
        <taxon>Bacteroidota</taxon>
        <taxon>Bacteroidia</taxon>
        <taxon>Marinilabiliales</taxon>
        <taxon>Prolixibacteraceae</taxon>
        <taxon>Aquipluma</taxon>
    </lineage>
</organism>
<dbReference type="Proteomes" id="UP001193389">
    <property type="component" value="Chromosome"/>
</dbReference>
<dbReference type="EMBL" id="AP018694">
    <property type="protein sequence ID" value="BBE17809.1"/>
    <property type="molecule type" value="Genomic_DNA"/>
</dbReference>
<protein>
    <submittedName>
        <fullName evidence="3">Mobilization protein BmgA</fullName>
    </submittedName>
</protein>
<feature type="domain" description="MobA/VirD2-like nuclease" evidence="2">
    <location>
        <begin position="17"/>
        <end position="145"/>
    </location>
</feature>
<dbReference type="RefSeq" id="WP_318350776.1">
    <property type="nucleotide sequence ID" value="NZ_AP018694.1"/>
</dbReference>
<feature type="region of interest" description="Disordered" evidence="1">
    <location>
        <begin position="247"/>
        <end position="269"/>
    </location>
</feature>
<sequence>MIAKIVQGHGFRGVINYVLDKDHSHLIYSEGVRLKDKESIIQSFVVQQKLNPKIVKPVAHISLDFSVQDKNRLTDQFMAGMALEYMEKMGYRDTQYIIARHHDTDHPHIHIVINRIDNNGKRISDQNEKLRNTWVCMELTKKYGLYIASGKENVKEHRLKEPDKTKYEIYHALKSAIPNAKNWKELKSELLQSGITIEFRKNGNTDKIQGVRFGKNGYEFNGSKIDRSCSYSKISYQLYLNEKLHQSEGQHHSATNQSDQLNRQDNTMDFSSGLENAASVLGGLFDFMNPSHHYDENEADFLKEQARRRKKKKDNQYRHRL</sequence>
<feature type="compositionally biased region" description="Polar residues" evidence="1">
    <location>
        <begin position="252"/>
        <end position="269"/>
    </location>
</feature>
<evidence type="ECO:0000313" key="4">
    <source>
        <dbReference type="Proteomes" id="UP001193389"/>
    </source>
</evidence>
<gene>
    <name evidence="3" type="ORF">AQPE_1966</name>
</gene>
<evidence type="ECO:0000259" key="2">
    <source>
        <dbReference type="Pfam" id="PF03432"/>
    </source>
</evidence>